<dbReference type="NCBIfam" id="TIGR00670">
    <property type="entry name" value="asp_carb_tr"/>
    <property type="match status" value="1"/>
</dbReference>
<feature type="binding site" evidence="7">
    <location>
        <position position="166"/>
    </location>
    <ligand>
        <name>L-aspartate</name>
        <dbReference type="ChEBI" id="CHEBI:29991"/>
    </ligand>
</feature>
<dbReference type="Proteomes" id="UP000198860">
    <property type="component" value="Unassembled WGS sequence"/>
</dbReference>
<evidence type="ECO:0000256" key="6">
    <source>
        <dbReference type="ARBA" id="ARBA00048859"/>
    </source>
</evidence>
<accession>A0A1H0URT0</accession>
<dbReference type="STRING" id="240303.SAMN05421677_1287"/>
<feature type="binding site" evidence="7">
    <location>
        <position position="256"/>
    </location>
    <ligand>
        <name>carbamoyl phosphate</name>
        <dbReference type="ChEBI" id="CHEBI:58228"/>
    </ligand>
</feature>
<feature type="binding site" evidence="7">
    <location>
        <position position="133"/>
    </location>
    <ligand>
        <name>carbamoyl phosphate</name>
        <dbReference type="ChEBI" id="CHEBI:58228"/>
    </ligand>
</feature>
<evidence type="ECO:0000256" key="1">
    <source>
        <dbReference type="ARBA" id="ARBA00004852"/>
    </source>
</evidence>
<comment type="pathway">
    <text evidence="1 7">Pyrimidine metabolism; UMP biosynthesis via de novo pathway; (S)-dihydroorotate from bicarbonate: step 2/3.</text>
</comment>
<dbReference type="NCBIfam" id="NF002032">
    <property type="entry name" value="PRK00856.1"/>
    <property type="match status" value="1"/>
</dbReference>
<dbReference type="GO" id="GO:0006520">
    <property type="term" value="P:amino acid metabolic process"/>
    <property type="evidence" value="ECO:0007669"/>
    <property type="project" value="InterPro"/>
</dbReference>
<dbReference type="InterPro" id="IPR006130">
    <property type="entry name" value="Asp/Orn_carbamoylTrfase"/>
</dbReference>
<evidence type="ECO:0000256" key="3">
    <source>
        <dbReference type="ARBA" id="ARBA00022679"/>
    </source>
</evidence>
<name>A0A1H0URT0_HALAD</name>
<dbReference type="Pfam" id="PF02729">
    <property type="entry name" value="OTCace_N"/>
    <property type="match status" value="1"/>
</dbReference>
<feature type="binding site" evidence="7">
    <location>
        <position position="136"/>
    </location>
    <ligand>
        <name>carbamoyl phosphate</name>
        <dbReference type="ChEBI" id="CHEBI:58228"/>
    </ligand>
</feature>
<protein>
    <recommendedName>
        <fullName evidence="7">Aspartate carbamoyltransferase</fullName>
        <ecNumber evidence="7">2.1.3.2</ecNumber>
    </recommendedName>
    <alternativeName>
        <fullName evidence="7">Aspartate transcarbamylase</fullName>
        <shortName evidence="7">ATCase</shortName>
    </alternativeName>
</protein>
<evidence type="ECO:0000256" key="5">
    <source>
        <dbReference type="ARBA" id="ARBA00043884"/>
    </source>
</evidence>
<dbReference type="Gene3D" id="3.40.50.1370">
    <property type="entry name" value="Aspartate/ornithine carbamoyltransferase"/>
    <property type="match status" value="2"/>
</dbReference>
<feature type="binding site" evidence="7">
    <location>
        <position position="83"/>
    </location>
    <ligand>
        <name>L-aspartate</name>
        <dbReference type="ChEBI" id="CHEBI:29991"/>
    </ligand>
</feature>
<dbReference type="EC" id="2.1.3.2" evidence="7"/>
<comment type="similarity">
    <text evidence="2 7">Belongs to the aspartate/ornithine carbamoyltransferase superfamily. ATCase family.</text>
</comment>
<dbReference type="PANTHER" id="PTHR45753:SF6">
    <property type="entry name" value="ASPARTATE CARBAMOYLTRANSFERASE"/>
    <property type="match status" value="1"/>
</dbReference>
<evidence type="ECO:0000256" key="2">
    <source>
        <dbReference type="ARBA" id="ARBA00008896"/>
    </source>
</evidence>
<evidence type="ECO:0000313" key="11">
    <source>
        <dbReference type="Proteomes" id="UP000198860"/>
    </source>
</evidence>
<gene>
    <name evidence="7" type="primary">pyrB</name>
    <name evidence="10" type="ORF">SAMN05421677_1287</name>
</gene>
<feature type="domain" description="Aspartate/ornithine carbamoyltransferase carbamoyl-P binding" evidence="9">
    <location>
        <begin position="8"/>
        <end position="146"/>
    </location>
</feature>
<dbReference type="SUPFAM" id="SSF53671">
    <property type="entry name" value="Aspartate/ornithine carbamoyltransferase"/>
    <property type="match status" value="1"/>
</dbReference>
<dbReference type="GO" id="GO:0044205">
    <property type="term" value="P:'de novo' UMP biosynthetic process"/>
    <property type="evidence" value="ECO:0007669"/>
    <property type="project" value="UniProtKB-UniRule"/>
</dbReference>
<comment type="catalytic activity">
    <reaction evidence="6 7">
        <text>carbamoyl phosphate + L-aspartate = N-carbamoyl-L-aspartate + phosphate + H(+)</text>
        <dbReference type="Rhea" id="RHEA:20013"/>
        <dbReference type="ChEBI" id="CHEBI:15378"/>
        <dbReference type="ChEBI" id="CHEBI:29991"/>
        <dbReference type="ChEBI" id="CHEBI:32814"/>
        <dbReference type="ChEBI" id="CHEBI:43474"/>
        <dbReference type="ChEBI" id="CHEBI:58228"/>
        <dbReference type="EC" id="2.1.3.2"/>
    </reaction>
</comment>
<dbReference type="HAMAP" id="MF_00001">
    <property type="entry name" value="Asp_carb_tr"/>
    <property type="match status" value="1"/>
</dbReference>
<feature type="binding site" evidence="7">
    <location>
        <position position="216"/>
    </location>
    <ligand>
        <name>L-aspartate</name>
        <dbReference type="ChEBI" id="CHEBI:29991"/>
    </ligand>
</feature>
<evidence type="ECO:0000259" key="8">
    <source>
        <dbReference type="Pfam" id="PF00185"/>
    </source>
</evidence>
<evidence type="ECO:0000313" key="10">
    <source>
        <dbReference type="EMBL" id="SDP68897.1"/>
    </source>
</evidence>
<feature type="binding site" evidence="7">
    <location>
        <position position="55"/>
    </location>
    <ligand>
        <name>carbamoyl phosphate</name>
        <dbReference type="ChEBI" id="CHEBI:58228"/>
    </ligand>
</feature>
<dbReference type="EMBL" id="FNIZ01000028">
    <property type="protein sequence ID" value="SDP68897.1"/>
    <property type="molecule type" value="Genomic_DNA"/>
</dbReference>
<evidence type="ECO:0000256" key="7">
    <source>
        <dbReference type="HAMAP-Rule" id="MF_00001"/>
    </source>
</evidence>
<dbReference type="PANTHER" id="PTHR45753">
    <property type="entry name" value="ORNITHINE CARBAMOYLTRANSFERASE, MITOCHONDRIAL"/>
    <property type="match status" value="1"/>
</dbReference>
<dbReference type="AlphaFoldDB" id="A0A1H0URT0"/>
<dbReference type="UniPathway" id="UPA00070">
    <property type="reaction ID" value="UER00116"/>
</dbReference>
<sequence>MTAIRSKRNLLSIKQLRNEQIHNLLYLAERLGDPANRPSFPGHFAANLFLEPSTRTKTSFHIAEKKLGFDVVELDGVDSSLTKGESLYDTLKTLESIGVDLAVVRQSEVGGLTACTEGLDMPLINAGDGCGEHPTQSLLDLYTIHEHFQSFRGLHVCIAGDLKHSRVARSNAYALRQLGANVSFVSKPEWQDPTMTEDYITMDEAVETCDVLMLLRIQHERHTNHGETGSYLNQYGLTVEREARMMNHSIILHPAPVNRGVEIDERLVECEKSKIFRQMTNGVTMRMAIIHALMKGEL</sequence>
<keyword evidence="3 7" id="KW-0808">Transferase</keyword>
<dbReference type="PROSITE" id="PS00097">
    <property type="entry name" value="CARBAMOYLTRANSFERASE"/>
    <property type="match status" value="1"/>
</dbReference>
<dbReference type="OrthoDB" id="9774690at2"/>
<dbReference type="GO" id="GO:0016597">
    <property type="term" value="F:amino acid binding"/>
    <property type="evidence" value="ECO:0007669"/>
    <property type="project" value="InterPro"/>
</dbReference>
<keyword evidence="4 7" id="KW-0665">Pyrimidine biosynthesis</keyword>
<evidence type="ECO:0000259" key="9">
    <source>
        <dbReference type="Pfam" id="PF02729"/>
    </source>
</evidence>
<feature type="binding site" evidence="7">
    <location>
        <position position="105"/>
    </location>
    <ligand>
        <name>carbamoyl phosphate</name>
        <dbReference type="ChEBI" id="CHEBI:58228"/>
    </ligand>
</feature>
<dbReference type="InterPro" id="IPR002082">
    <property type="entry name" value="Asp_carbamoyltransf"/>
</dbReference>
<dbReference type="PRINTS" id="PR00101">
    <property type="entry name" value="ATCASE"/>
</dbReference>
<comment type="function">
    <text evidence="5 7">Catalyzes the condensation of carbamoyl phosphate and aspartate to form carbamoyl aspartate and inorganic phosphate, the committed step in the de novo pyrimidine nucleotide biosynthesis pathway.</text>
</comment>
<comment type="subunit">
    <text evidence="7">Heterododecamer (2C3:3R2) of six catalytic PyrB chains organized as two trimers (C3), and six regulatory PyrI chains organized as three dimers (R2).</text>
</comment>
<reference evidence="11" key="1">
    <citation type="submission" date="2016-10" db="EMBL/GenBank/DDBJ databases">
        <authorList>
            <person name="Varghese N."/>
            <person name="Submissions S."/>
        </authorList>
    </citation>
    <scope>NUCLEOTIDE SEQUENCE [LARGE SCALE GENOMIC DNA]</scope>
    <source>
        <strain evidence="11">CGMCC 1.3703</strain>
    </source>
</reference>
<dbReference type="GO" id="GO:0005829">
    <property type="term" value="C:cytosol"/>
    <property type="evidence" value="ECO:0007669"/>
    <property type="project" value="TreeGrafter"/>
</dbReference>
<dbReference type="InterPro" id="IPR006132">
    <property type="entry name" value="Asp/Orn_carbamoyltranf_P-bd"/>
</dbReference>
<evidence type="ECO:0000256" key="4">
    <source>
        <dbReference type="ARBA" id="ARBA00022975"/>
    </source>
</evidence>
<organism evidence="10 11">
    <name type="scientific">Halobacillus aidingensis</name>
    <dbReference type="NCBI Taxonomy" id="240303"/>
    <lineage>
        <taxon>Bacteria</taxon>
        <taxon>Bacillati</taxon>
        <taxon>Bacillota</taxon>
        <taxon>Bacilli</taxon>
        <taxon>Bacillales</taxon>
        <taxon>Bacillaceae</taxon>
        <taxon>Halobacillus</taxon>
    </lineage>
</organism>
<dbReference type="Pfam" id="PF00185">
    <property type="entry name" value="OTCace"/>
    <property type="match status" value="1"/>
</dbReference>
<dbReference type="GO" id="GO:0006207">
    <property type="term" value="P:'de novo' pyrimidine nucleobase biosynthetic process"/>
    <property type="evidence" value="ECO:0007669"/>
    <property type="project" value="InterPro"/>
</dbReference>
<feature type="binding site" evidence="7">
    <location>
        <position position="56"/>
    </location>
    <ligand>
        <name>carbamoyl phosphate</name>
        <dbReference type="ChEBI" id="CHEBI:58228"/>
    </ligand>
</feature>
<feature type="domain" description="Aspartate/ornithine carbamoyltransferase Asp/Orn-binding" evidence="8">
    <location>
        <begin position="153"/>
        <end position="292"/>
    </location>
</feature>
<keyword evidence="11" id="KW-1185">Reference proteome</keyword>
<dbReference type="InterPro" id="IPR036901">
    <property type="entry name" value="Asp/Orn_carbamoylTrfase_sf"/>
</dbReference>
<dbReference type="GO" id="GO:0004070">
    <property type="term" value="F:aspartate carbamoyltransferase activity"/>
    <property type="evidence" value="ECO:0007669"/>
    <property type="project" value="UniProtKB-UniRule"/>
</dbReference>
<dbReference type="InterPro" id="IPR006131">
    <property type="entry name" value="Asp_carbamoyltransf_Asp/Orn-bd"/>
</dbReference>
<feature type="binding site" evidence="7">
    <location>
        <position position="255"/>
    </location>
    <ligand>
        <name>carbamoyl phosphate</name>
        <dbReference type="ChEBI" id="CHEBI:58228"/>
    </ligand>
</feature>
<dbReference type="RefSeq" id="WP_089654625.1">
    <property type="nucleotide sequence ID" value="NZ_FNIZ01000028.1"/>
</dbReference>
<proteinExistence type="inferred from homology"/>
<dbReference type="PRINTS" id="PR00100">
    <property type="entry name" value="AOTCASE"/>
</dbReference>